<protein>
    <submittedName>
        <fullName evidence="2">Uncharacterized protein</fullName>
    </submittedName>
</protein>
<organism evidence="2 3">
    <name type="scientific">Zopfia rhizophila CBS 207.26</name>
    <dbReference type="NCBI Taxonomy" id="1314779"/>
    <lineage>
        <taxon>Eukaryota</taxon>
        <taxon>Fungi</taxon>
        <taxon>Dikarya</taxon>
        <taxon>Ascomycota</taxon>
        <taxon>Pezizomycotina</taxon>
        <taxon>Dothideomycetes</taxon>
        <taxon>Dothideomycetes incertae sedis</taxon>
        <taxon>Zopfiaceae</taxon>
        <taxon>Zopfia</taxon>
    </lineage>
</organism>
<feature type="region of interest" description="Disordered" evidence="1">
    <location>
        <begin position="56"/>
        <end position="123"/>
    </location>
</feature>
<sequence>MEEPAQGARVWGNEQASQHHFLDVNSQFLLDTFPEATKNPDDIVRAEELLHQYIGSAPSNGSYRTTQPVEPLFHGEPVEPQDTAQPIDPQLMVPQPISRPDPMWAGGDPVAGENSLFNTQGMR</sequence>
<dbReference type="Proteomes" id="UP000800200">
    <property type="component" value="Unassembled WGS sequence"/>
</dbReference>
<accession>A0A6A6ET87</accession>
<proteinExistence type="predicted"/>
<evidence type="ECO:0000313" key="3">
    <source>
        <dbReference type="Proteomes" id="UP000800200"/>
    </source>
</evidence>
<reference evidence="2" key="1">
    <citation type="journal article" date="2020" name="Stud. Mycol.">
        <title>101 Dothideomycetes genomes: a test case for predicting lifestyles and emergence of pathogens.</title>
        <authorList>
            <person name="Haridas S."/>
            <person name="Albert R."/>
            <person name="Binder M."/>
            <person name="Bloem J."/>
            <person name="Labutti K."/>
            <person name="Salamov A."/>
            <person name="Andreopoulos B."/>
            <person name="Baker S."/>
            <person name="Barry K."/>
            <person name="Bills G."/>
            <person name="Bluhm B."/>
            <person name="Cannon C."/>
            <person name="Castanera R."/>
            <person name="Culley D."/>
            <person name="Daum C."/>
            <person name="Ezra D."/>
            <person name="Gonzalez J."/>
            <person name="Henrissat B."/>
            <person name="Kuo A."/>
            <person name="Liang C."/>
            <person name="Lipzen A."/>
            <person name="Lutzoni F."/>
            <person name="Magnuson J."/>
            <person name="Mondo S."/>
            <person name="Nolan M."/>
            <person name="Ohm R."/>
            <person name="Pangilinan J."/>
            <person name="Park H.-J."/>
            <person name="Ramirez L."/>
            <person name="Alfaro M."/>
            <person name="Sun H."/>
            <person name="Tritt A."/>
            <person name="Yoshinaga Y."/>
            <person name="Zwiers L.-H."/>
            <person name="Turgeon B."/>
            <person name="Goodwin S."/>
            <person name="Spatafora J."/>
            <person name="Crous P."/>
            <person name="Grigoriev I."/>
        </authorList>
    </citation>
    <scope>NUCLEOTIDE SEQUENCE</scope>
    <source>
        <strain evidence="2">CBS 207.26</strain>
    </source>
</reference>
<dbReference type="AlphaFoldDB" id="A0A6A6ET87"/>
<keyword evidence="3" id="KW-1185">Reference proteome</keyword>
<feature type="compositionally biased region" description="Polar residues" evidence="1">
    <location>
        <begin position="57"/>
        <end position="68"/>
    </location>
</feature>
<gene>
    <name evidence="2" type="ORF">K469DRAFT_689245</name>
</gene>
<evidence type="ECO:0000313" key="2">
    <source>
        <dbReference type="EMBL" id="KAF2194213.1"/>
    </source>
</evidence>
<name>A0A6A6ET87_9PEZI</name>
<evidence type="ECO:0000256" key="1">
    <source>
        <dbReference type="SAM" id="MobiDB-lite"/>
    </source>
</evidence>
<dbReference type="EMBL" id="ML994612">
    <property type="protein sequence ID" value="KAF2194213.1"/>
    <property type="molecule type" value="Genomic_DNA"/>
</dbReference>